<keyword evidence="9" id="KW-0175">Coiled coil</keyword>
<evidence type="ECO:0000256" key="1">
    <source>
        <dbReference type="ARBA" id="ARBA00022670"/>
    </source>
</evidence>
<protein>
    <recommendedName>
        <fullName evidence="15">Reverse transcriptase</fullName>
    </recommendedName>
</protein>
<feature type="compositionally biased region" description="Low complexity" evidence="10">
    <location>
        <begin position="535"/>
        <end position="550"/>
    </location>
</feature>
<keyword evidence="6" id="KW-0378">Hydrolase</keyword>
<name>A0A388K7E0_CHABU</name>
<dbReference type="PANTHER" id="PTHR37984:SF5">
    <property type="entry name" value="PROTEIN NYNRIN-LIKE"/>
    <property type="match status" value="1"/>
</dbReference>
<feature type="region of interest" description="Disordered" evidence="10">
    <location>
        <begin position="1465"/>
        <end position="1486"/>
    </location>
</feature>
<dbReference type="CDD" id="cd00303">
    <property type="entry name" value="retropepsin_like"/>
    <property type="match status" value="1"/>
</dbReference>
<feature type="compositionally biased region" description="Low complexity" evidence="10">
    <location>
        <begin position="9"/>
        <end position="18"/>
    </location>
</feature>
<dbReference type="Gene3D" id="3.30.420.10">
    <property type="entry name" value="Ribonuclease H-like superfamily/Ribonuclease H"/>
    <property type="match status" value="1"/>
</dbReference>
<dbReference type="Gene3D" id="1.10.340.70">
    <property type="match status" value="1"/>
</dbReference>
<keyword evidence="7" id="KW-0695">RNA-directed DNA polymerase</keyword>
<keyword evidence="5" id="KW-0255">Endonuclease</keyword>
<keyword evidence="8" id="KW-0511">Multifunctional enzyme</keyword>
<keyword evidence="3" id="KW-0548">Nucleotidyltransferase</keyword>
<dbReference type="Pfam" id="PF17919">
    <property type="entry name" value="RT_RNaseH_2"/>
    <property type="match status" value="1"/>
</dbReference>
<dbReference type="GO" id="GO:0015074">
    <property type="term" value="P:DNA integration"/>
    <property type="evidence" value="ECO:0007669"/>
    <property type="project" value="InterPro"/>
</dbReference>
<evidence type="ECO:0000256" key="5">
    <source>
        <dbReference type="ARBA" id="ARBA00022759"/>
    </source>
</evidence>
<evidence type="ECO:0000256" key="9">
    <source>
        <dbReference type="SAM" id="Coils"/>
    </source>
</evidence>
<feature type="domain" description="Reverse transcriptase" evidence="11">
    <location>
        <begin position="872"/>
        <end position="1057"/>
    </location>
</feature>
<dbReference type="InterPro" id="IPR021109">
    <property type="entry name" value="Peptidase_aspartic_dom_sf"/>
</dbReference>
<dbReference type="Proteomes" id="UP000265515">
    <property type="component" value="Unassembled WGS sequence"/>
</dbReference>
<evidence type="ECO:0000256" key="3">
    <source>
        <dbReference type="ARBA" id="ARBA00022695"/>
    </source>
</evidence>
<dbReference type="PROSITE" id="PS50878">
    <property type="entry name" value="RT_POL"/>
    <property type="match status" value="1"/>
</dbReference>
<feature type="region of interest" description="Disordered" evidence="10">
    <location>
        <begin position="532"/>
        <end position="554"/>
    </location>
</feature>
<feature type="region of interest" description="Disordered" evidence="10">
    <location>
        <begin position="366"/>
        <end position="388"/>
    </location>
</feature>
<dbReference type="GO" id="GO:0004519">
    <property type="term" value="F:endonuclease activity"/>
    <property type="evidence" value="ECO:0007669"/>
    <property type="project" value="UniProtKB-KW"/>
</dbReference>
<dbReference type="InterPro" id="IPR036397">
    <property type="entry name" value="RNaseH_sf"/>
</dbReference>
<dbReference type="SUPFAM" id="SSF50630">
    <property type="entry name" value="Acid proteases"/>
    <property type="match status" value="1"/>
</dbReference>
<dbReference type="GO" id="GO:0003676">
    <property type="term" value="F:nucleic acid binding"/>
    <property type="evidence" value="ECO:0007669"/>
    <property type="project" value="InterPro"/>
</dbReference>
<dbReference type="GO" id="GO:0003964">
    <property type="term" value="F:RNA-directed DNA polymerase activity"/>
    <property type="evidence" value="ECO:0007669"/>
    <property type="project" value="UniProtKB-KW"/>
</dbReference>
<evidence type="ECO:0000256" key="7">
    <source>
        <dbReference type="ARBA" id="ARBA00022918"/>
    </source>
</evidence>
<dbReference type="InterPro" id="IPR041588">
    <property type="entry name" value="Integrase_H2C2"/>
</dbReference>
<evidence type="ECO:0000256" key="4">
    <source>
        <dbReference type="ARBA" id="ARBA00022722"/>
    </source>
</evidence>
<dbReference type="SUPFAM" id="SSF56672">
    <property type="entry name" value="DNA/RNA polymerases"/>
    <property type="match status" value="1"/>
</dbReference>
<dbReference type="InterPro" id="IPR050951">
    <property type="entry name" value="Retrovirus_Pol_polyprotein"/>
</dbReference>
<feature type="compositionally biased region" description="Polar residues" evidence="10">
    <location>
        <begin position="1711"/>
        <end position="1720"/>
    </location>
</feature>
<evidence type="ECO:0000259" key="12">
    <source>
        <dbReference type="PROSITE" id="PS50994"/>
    </source>
</evidence>
<evidence type="ECO:0000256" key="6">
    <source>
        <dbReference type="ARBA" id="ARBA00022801"/>
    </source>
</evidence>
<dbReference type="Pfam" id="PF08284">
    <property type="entry name" value="RVP_2"/>
    <property type="match status" value="1"/>
</dbReference>
<dbReference type="PROSITE" id="PS50994">
    <property type="entry name" value="INTEGRASE"/>
    <property type="match status" value="1"/>
</dbReference>
<feature type="region of interest" description="Disordered" evidence="10">
    <location>
        <begin position="1"/>
        <end position="64"/>
    </location>
</feature>
<dbReference type="EMBL" id="BFEA01000068">
    <property type="protein sequence ID" value="GBG65975.1"/>
    <property type="molecule type" value="Genomic_DNA"/>
</dbReference>
<feature type="compositionally biased region" description="Polar residues" evidence="10">
    <location>
        <begin position="47"/>
        <end position="64"/>
    </location>
</feature>
<dbReference type="CDD" id="cd01647">
    <property type="entry name" value="RT_LTR"/>
    <property type="match status" value="1"/>
</dbReference>
<dbReference type="InterPro" id="IPR012337">
    <property type="entry name" value="RNaseH-like_sf"/>
</dbReference>
<dbReference type="InterPro" id="IPR043502">
    <property type="entry name" value="DNA/RNA_pol_sf"/>
</dbReference>
<evidence type="ECO:0000256" key="8">
    <source>
        <dbReference type="ARBA" id="ARBA00023268"/>
    </source>
</evidence>
<dbReference type="GO" id="GO:0008233">
    <property type="term" value="F:peptidase activity"/>
    <property type="evidence" value="ECO:0007669"/>
    <property type="project" value="UniProtKB-KW"/>
</dbReference>
<evidence type="ECO:0000256" key="10">
    <source>
        <dbReference type="SAM" id="MobiDB-lite"/>
    </source>
</evidence>
<proteinExistence type="predicted"/>
<organism evidence="13 14">
    <name type="scientific">Chara braunii</name>
    <name type="common">Braun's stonewort</name>
    <dbReference type="NCBI Taxonomy" id="69332"/>
    <lineage>
        <taxon>Eukaryota</taxon>
        <taxon>Viridiplantae</taxon>
        <taxon>Streptophyta</taxon>
        <taxon>Charophyceae</taxon>
        <taxon>Charales</taxon>
        <taxon>Characeae</taxon>
        <taxon>Chara</taxon>
    </lineage>
</organism>
<evidence type="ECO:0000313" key="14">
    <source>
        <dbReference type="Proteomes" id="UP000265515"/>
    </source>
</evidence>
<feature type="region of interest" description="Disordered" evidence="10">
    <location>
        <begin position="1704"/>
        <end position="1762"/>
    </location>
</feature>
<dbReference type="FunFam" id="3.10.10.10:FF:000007">
    <property type="entry name" value="Retrovirus-related Pol polyprotein from transposon 17.6-like Protein"/>
    <property type="match status" value="1"/>
</dbReference>
<evidence type="ECO:0000256" key="2">
    <source>
        <dbReference type="ARBA" id="ARBA00022679"/>
    </source>
</evidence>
<dbReference type="Gene3D" id="3.10.10.10">
    <property type="entry name" value="HIV Type 1 Reverse Transcriptase, subunit A, domain 1"/>
    <property type="match status" value="1"/>
</dbReference>
<dbReference type="CDD" id="cd09274">
    <property type="entry name" value="RNase_HI_RT_Ty3"/>
    <property type="match status" value="1"/>
</dbReference>
<feature type="domain" description="Integrase catalytic" evidence="12">
    <location>
        <begin position="1376"/>
        <end position="1536"/>
    </location>
</feature>
<dbReference type="SUPFAM" id="SSF53098">
    <property type="entry name" value="Ribonuclease H-like"/>
    <property type="match status" value="1"/>
</dbReference>
<reference evidence="13 14" key="1">
    <citation type="journal article" date="2018" name="Cell">
        <title>The Chara Genome: Secondary Complexity and Implications for Plant Terrestrialization.</title>
        <authorList>
            <person name="Nishiyama T."/>
            <person name="Sakayama H."/>
            <person name="Vries J.D."/>
            <person name="Buschmann H."/>
            <person name="Saint-Marcoux D."/>
            <person name="Ullrich K.K."/>
            <person name="Haas F.B."/>
            <person name="Vanderstraeten L."/>
            <person name="Becker D."/>
            <person name="Lang D."/>
            <person name="Vosolsobe S."/>
            <person name="Rombauts S."/>
            <person name="Wilhelmsson P.K.I."/>
            <person name="Janitza P."/>
            <person name="Kern R."/>
            <person name="Heyl A."/>
            <person name="Rumpler F."/>
            <person name="Villalobos L.I.A.C."/>
            <person name="Clay J.M."/>
            <person name="Skokan R."/>
            <person name="Toyoda A."/>
            <person name="Suzuki Y."/>
            <person name="Kagoshima H."/>
            <person name="Schijlen E."/>
            <person name="Tajeshwar N."/>
            <person name="Catarino B."/>
            <person name="Hetherington A.J."/>
            <person name="Saltykova A."/>
            <person name="Bonnot C."/>
            <person name="Breuninger H."/>
            <person name="Symeonidi A."/>
            <person name="Radhakrishnan G.V."/>
            <person name="Van Nieuwerburgh F."/>
            <person name="Deforce D."/>
            <person name="Chang C."/>
            <person name="Karol K.G."/>
            <person name="Hedrich R."/>
            <person name="Ulvskov P."/>
            <person name="Glockner G."/>
            <person name="Delwiche C.F."/>
            <person name="Petrasek J."/>
            <person name="Van de Peer Y."/>
            <person name="Friml J."/>
            <person name="Beilby M."/>
            <person name="Dolan L."/>
            <person name="Kohara Y."/>
            <person name="Sugano S."/>
            <person name="Fujiyama A."/>
            <person name="Delaux P.-M."/>
            <person name="Quint M."/>
            <person name="TheiBen G."/>
            <person name="Hagemann M."/>
            <person name="Harholt J."/>
            <person name="Dunand C."/>
            <person name="Zachgo S."/>
            <person name="Langdale J."/>
            <person name="Maumus F."/>
            <person name="Straeten D.V.D."/>
            <person name="Gould S.B."/>
            <person name="Rensing S.A."/>
        </authorList>
    </citation>
    <scope>NUCLEOTIDE SEQUENCE [LARGE SCALE GENOMIC DNA]</scope>
    <source>
        <strain evidence="13 14">S276</strain>
    </source>
</reference>
<dbReference type="Pfam" id="PF17921">
    <property type="entry name" value="Integrase_H2C2"/>
    <property type="match status" value="1"/>
</dbReference>
<dbReference type="Gramene" id="GBG65975">
    <property type="protein sequence ID" value="GBG65975"/>
    <property type="gene ID" value="CBR_g54954"/>
</dbReference>
<keyword evidence="2" id="KW-0808">Transferase</keyword>
<keyword evidence="14" id="KW-1185">Reference proteome</keyword>
<dbReference type="Gene3D" id="3.30.70.270">
    <property type="match status" value="2"/>
</dbReference>
<dbReference type="InterPro" id="IPR000477">
    <property type="entry name" value="RT_dom"/>
</dbReference>
<evidence type="ECO:0000313" key="13">
    <source>
        <dbReference type="EMBL" id="GBG65975.1"/>
    </source>
</evidence>
<feature type="compositionally biased region" description="Basic residues" evidence="10">
    <location>
        <begin position="456"/>
        <end position="465"/>
    </location>
</feature>
<evidence type="ECO:0008006" key="15">
    <source>
        <dbReference type="Google" id="ProtNLM"/>
    </source>
</evidence>
<dbReference type="Gene3D" id="2.40.70.10">
    <property type="entry name" value="Acid Proteases"/>
    <property type="match status" value="1"/>
</dbReference>
<feature type="compositionally biased region" description="Basic and acidic residues" evidence="10">
    <location>
        <begin position="443"/>
        <end position="455"/>
    </location>
</feature>
<feature type="coiled-coil region" evidence="9">
    <location>
        <begin position="1561"/>
        <end position="1588"/>
    </location>
</feature>
<gene>
    <name evidence="13" type="ORF">CBR_g54954</name>
</gene>
<dbReference type="FunFam" id="3.30.70.270:FF:000020">
    <property type="entry name" value="Transposon Tf2-6 polyprotein-like Protein"/>
    <property type="match status" value="1"/>
</dbReference>
<dbReference type="InterPro" id="IPR041577">
    <property type="entry name" value="RT_RNaseH_2"/>
</dbReference>
<comment type="caution">
    <text evidence="13">The sequence shown here is derived from an EMBL/GenBank/DDBJ whole genome shotgun (WGS) entry which is preliminary data.</text>
</comment>
<feature type="region of interest" description="Disordered" evidence="10">
    <location>
        <begin position="1805"/>
        <end position="1852"/>
    </location>
</feature>
<dbReference type="Pfam" id="PF00078">
    <property type="entry name" value="RVT_1"/>
    <property type="match status" value="1"/>
</dbReference>
<accession>A0A388K7E0</accession>
<keyword evidence="1" id="KW-0645">Protease</keyword>
<feature type="region of interest" description="Disordered" evidence="10">
    <location>
        <begin position="404"/>
        <end position="497"/>
    </location>
</feature>
<dbReference type="InterPro" id="IPR043128">
    <property type="entry name" value="Rev_trsase/Diguanyl_cyclase"/>
</dbReference>
<sequence length="2158" mass="243871">MLRRSNRIAACDGRAAAAEQQLPLPHPSEMDNPMVDNAASGSPREACSSNPPAPQAQQEGSTATSMGTLDAAPVQQQGETMTAFLARLGTYMQQVQEEQQHEAAAEEARLNAIAHAEEQRRRQQADAAANHNKARRDAASVLMQQEAAHIATLQAWNVDPAAVTEPTTEEQTKSALANMMYQVILTCNWQQVELARQACTITEYEETLKSLHARLDMVEKDDVSHRHTTSSSIDPPIRELEERLDRLVAFVGNLNSVEVSKLHTKITWEAMTEKWRKRFIVDDAQGKGVNQIFSMHQGSQPTREWLTEWQKIVTISNLDIPFVHLRREFFLRSVDALSTTLGERSLYTDFDQIVEKAREVIQTNRWAANERRSQPNFVEKGRGPRPQQVAAVQGNGQENVQAMTHESSEGDRVNALPPRRNNNNNNKKAKFASTTEAGQPNEPWKKFSLTEEQYKLHQRQRRRSSTAKLGKLRSAGSEATPLPTPPDTVALQTTSSTSGEHAYVASLREEYEDYAVQVVPPLDQPLHVQDSFACATSSPSPSEPASSPTSLGDSSVWSRLEELDPLTPEDFQWLPLPPSGSLPKSHCNALMAELHNYLHDAVPTPLMEDGVAVVDLHEYIAKIDREYATQRYDDTDAPLLYVRIQIGKATCSALIDCGATHNYISQDFMTRADLGPRVRRKSQPTQVTLTDGRTHKSIDRCIDSVPVYFAPLAREAVSFDILDTKFDMILGMSWLRKEDHPVNFYHRTVHVRDRNGVLVPCTVPPPHPSIGCHVVSEASIRNSIARNDVEEMGICFLHALPPPDEPAVEQPPDPRIVQLIDSYGDVFEAPGGIVPNRPIRHEIILEDRAVPPRGCIYRMSKEELEVLRTQLDDKGWIRTSCSPYGAPVLFVRKKNKELRLCIDYHKLNAQTIKNVSPLPRIDDLLKRLGGAKYFSKLDLKSGYHQLEIHPRDRYKTAFKTRYGHFEWVVMPFGLTNAPASFQAAMTTEFRDMLDRFVLIYLDDILVYSRTLDEHIVHLRAVLDRLRIRLLADKIKVIQDWSEPTNTTEVRSFMGLAGYYQSFIGGYAWIAAPLSRLQSPQVPFHFTDEVRSSFHKLKTALLLAPVLSIYDPTSPTRVTTDASGYGMGAVLEQHDGVDWHLVEYFSQKVPPINSVDDARKKELFAFVTVLKRWRHFLLGHRRFTWVTNNNTLTYYKTQDTVSSTIARWMYFIDQFDFIPKHIPGLSNRVADALSRRSDLCTVTHHAFSFDEALHQHFVRAYKSNSEYGTLYEQLSSDHPPASHYRIVDGYLLLHSRGKDLLRVPHDRRLRTRLLGEYHDSRLASHLGVNRMIARLRQRFRWPDLITDVTRYCDSCEVCRRSKPRNRNPYGELRPLPIPRAPDLSIAMDFTRPFPRDRFGHDDILTVVDRLSKNARFLPCEYHATALELARLLHTGWICGHGVPEDIVSDRDTQFMSAFWTSLMKESDTDMKPSSARHPQTDGQTERAHQTAQVMLRTLIRTDQKDWVDRLPDIELAYNTSVHSAIGVTPFELHHGGRKGRICADLPFPRTADIDAACSPASVRKYRDLLAKARANMQKAQVRMQQQANRRCVTCPIRASDLVWVSTKEFALEQDVSRKLLLKWFGPWSVTSAAGDDSDDPSFVIEIPSHLTVLMVEFGGDFADTVSLAWWQWLLCLGIAVFGMPVSALVKLLPVGKHPYFTKKKVEDDDTNKAQQSTSPQKTETEPRRKNSNWEQTREEEQNAVPAAQDQSPTMDPIGTSEPMMQKVGKWGRALASIRDHQPPQQTLGLLGTAIAQEEVPLISGSASKLDETPNASQQVAHNKRARVSFEGDVSKNEGSSETDKLGGETVPAESTPAVDRIRKMLEACYLNGMLPDTSEFVQMSRQDRKGKLKATGLMDTVHVEWLRQYAVMIVFRCETGHNNCIPNNVKQQLVRNFEDGWIPANFQTLGRGWIHLEGDNVMSYVAKDKEIAAWMLQHGAESLKLGGEVYTLLFRPWMTKKEVEQMKEKERESECWIIVLRVPLHAMAHVKTLVEFTMGKIVKAYPPIRDAHDPTLVNLKFDMSPEDRPQFLDLLEFELEGSVLASQVVNDKTGWCKVPCGAPAMAPGKFADTGLSYFLCTNEGLVGAFLLVEPVVHLWSELYVLAADSYSVTLGVYFV</sequence>
<dbReference type="PANTHER" id="PTHR37984">
    <property type="entry name" value="PROTEIN CBG26694"/>
    <property type="match status" value="1"/>
</dbReference>
<keyword evidence="4" id="KW-0540">Nuclease</keyword>
<dbReference type="GO" id="GO:0006508">
    <property type="term" value="P:proteolysis"/>
    <property type="evidence" value="ECO:0007669"/>
    <property type="project" value="UniProtKB-KW"/>
</dbReference>
<evidence type="ECO:0000259" key="11">
    <source>
        <dbReference type="PROSITE" id="PS50878"/>
    </source>
</evidence>
<dbReference type="InterPro" id="IPR001584">
    <property type="entry name" value="Integrase_cat-core"/>
</dbReference>